<evidence type="ECO:0000313" key="2">
    <source>
        <dbReference type="Proteomes" id="UP000008988"/>
    </source>
</evidence>
<name>B5VPP7_YEAS6</name>
<dbReference type="AlphaFoldDB" id="B5VPP7"/>
<reference evidence="1 2" key="1">
    <citation type="journal article" date="2008" name="FEMS Yeast Res.">
        <title>Comparative genome analysis of a Saccharomyces cerevisiae wine strain.</title>
        <authorList>
            <person name="Borneman A.R."/>
            <person name="Forgan A.H."/>
            <person name="Pretorius I.S."/>
            <person name="Chambers P.J."/>
        </authorList>
    </citation>
    <scope>NUCLEOTIDE SEQUENCE [LARGE SCALE GENOMIC DNA]</scope>
    <source>
        <strain evidence="1 2">AWRI1631</strain>
    </source>
</reference>
<accession>B5VPP7</accession>
<organism evidence="1 2">
    <name type="scientific">Saccharomyces cerevisiae (strain AWRI1631)</name>
    <name type="common">Baker's yeast</name>
    <dbReference type="NCBI Taxonomy" id="545124"/>
    <lineage>
        <taxon>Eukaryota</taxon>
        <taxon>Fungi</taxon>
        <taxon>Dikarya</taxon>
        <taxon>Ascomycota</taxon>
        <taxon>Saccharomycotina</taxon>
        <taxon>Saccharomycetes</taxon>
        <taxon>Saccharomycetales</taxon>
        <taxon>Saccharomycetaceae</taxon>
        <taxon>Saccharomyces</taxon>
    </lineage>
</organism>
<comment type="caution">
    <text evidence="1">The sequence shown here is derived from an EMBL/GenBank/DDBJ whole genome shotgun (WGS) entry which is preliminary data.</text>
</comment>
<dbReference type="Proteomes" id="UP000008988">
    <property type="component" value="Unassembled WGS sequence"/>
</dbReference>
<evidence type="ECO:0000313" key="1">
    <source>
        <dbReference type="EMBL" id="EDZ70094.1"/>
    </source>
</evidence>
<protein>
    <submittedName>
        <fullName evidence="1">Uncharacterized protein</fullName>
    </submittedName>
</protein>
<dbReference type="EMBL" id="ABSV01001830">
    <property type="protein sequence ID" value="EDZ70094.1"/>
    <property type="molecule type" value="Genomic_DNA"/>
</dbReference>
<sequence>MAQDIHPKILGHSQVISRYHKDNNNNNNNFNFIQCLKAIGQCLYKVRTFPKGLIHGHQMTTIVKLCP</sequence>
<proteinExistence type="predicted"/>
<gene>
    <name evidence="1" type="ORF">AWRI1631_132640</name>
</gene>